<keyword evidence="3" id="KW-0472">Membrane</keyword>
<feature type="coiled-coil region" evidence="2">
    <location>
        <begin position="323"/>
        <end position="353"/>
    </location>
</feature>
<evidence type="ECO:0000256" key="3">
    <source>
        <dbReference type="SAM" id="Phobius"/>
    </source>
</evidence>
<dbReference type="SUPFAM" id="SSF48452">
    <property type="entry name" value="TPR-like"/>
    <property type="match status" value="1"/>
</dbReference>
<evidence type="ECO:0000256" key="4">
    <source>
        <dbReference type="SAM" id="SignalP"/>
    </source>
</evidence>
<evidence type="ECO:0000256" key="1">
    <source>
        <dbReference type="PROSITE-ProRule" id="PRU00339"/>
    </source>
</evidence>
<dbReference type="PROSITE" id="PS50005">
    <property type="entry name" value="TPR"/>
    <property type="match status" value="1"/>
</dbReference>
<feature type="domain" description="Signal transduction histidine kinase internal region" evidence="5">
    <location>
        <begin position="391"/>
        <end position="469"/>
    </location>
</feature>
<dbReference type="GO" id="GO:0016020">
    <property type="term" value="C:membrane"/>
    <property type="evidence" value="ECO:0007669"/>
    <property type="project" value="InterPro"/>
</dbReference>
<feature type="transmembrane region" description="Helical" evidence="3">
    <location>
        <begin position="356"/>
        <end position="379"/>
    </location>
</feature>
<dbReference type="STRING" id="236814.IX39_06420"/>
<gene>
    <name evidence="6" type="ORF">IX39_06420</name>
</gene>
<keyword evidence="4" id="KW-0732">Signal</keyword>
<dbReference type="eggNOG" id="COG2972">
    <property type="taxonomic scope" value="Bacteria"/>
</dbReference>
<dbReference type="SMART" id="SM00028">
    <property type="entry name" value="TPR"/>
    <property type="match status" value="4"/>
</dbReference>
<dbReference type="InterPro" id="IPR036890">
    <property type="entry name" value="HATPase_C_sf"/>
</dbReference>
<dbReference type="InterPro" id="IPR050640">
    <property type="entry name" value="Bact_2-comp_sensor_kinase"/>
</dbReference>
<protein>
    <submittedName>
        <fullName evidence="6">Histidine kinase</fullName>
    </submittedName>
</protein>
<dbReference type="Pfam" id="PF13176">
    <property type="entry name" value="TPR_7"/>
    <property type="match status" value="1"/>
</dbReference>
<keyword evidence="6" id="KW-0808">Transferase</keyword>
<proteinExistence type="predicted"/>
<evidence type="ECO:0000313" key="7">
    <source>
        <dbReference type="Proteomes" id="UP000028713"/>
    </source>
</evidence>
<dbReference type="AlphaFoldDB" id="A0A085Z775"/>
<dbReference type="Gene3D" id="3.30.565.10">
    <property type="entry name" value="Histidine kinase-like ATPase, C-terminal domain"/>
    <property type="match status" value="1"/>
</dbReference>
<dbReference type="RefSeq" id="WP_034674407.1">
    <property type="nucleotide sequence ID" value="NZ_FPAP01000002.1"/>
</dbReference>
<dbReference type="OrthoDB" id="6190788at2"/>
<accession>A0A085Z775</accession>
<dbReference type="Pfam" id="PF06580">
    <property type="entry name" value="His_kinase"/>
    <property type="match status" value="1"/>
</dbReference>
<dbReference type="EMBL" id="JPRP01000001">
    <property type="protein sequence ID" value="KFF00289.1"/>
    <property type="molecule type" value="Genomic_DNA"/>
</dbReference>
<feature type="chain" id="PRO_5001800685" evidence="4">
    <location>
        <begin position="22"/>
        <end position="595"/>
    </location>
</feature>
<comment type="caution">
    <text evidence="6">The sequence shown here is derived from an EMBL/GenBank/DDBJ whole genome shotgun (WGS) entry which is preliminary data.</text>
</comment>
<dbReference type="GO" id="GO:0000155">
    <property type="term" value="F:phosphorelay sensor kinase activity"/>
    <property type="evidence" value="ECO:0007669"/>
    <property type="project" value="InterPro"/>
</dbReference>
<dbReference type="InterPro" id="IPR011990">
    <property type="entry name" value="TPR-like_helical_dom_sf"/>
</dbReference>
<dbReference type="Proteomes" id="UP000028713">
    <property type="component" value="Unassembled WGS sequence"/>
</dbReference>
<keyword evidence="1" id="KW-0802">TPR repeat</keyword>
<keyword evidence="7" id="KW-1185">Reference proteome</keyword>
<sequence length="595" mass="68672">MKFIRLFVFVLLLFFANNLYSQSSRDTKEIVAETSKLKKAVDTKNESAEADSYYNIGETYFNSGNFPKSEEYFIKSKGIYEKLNDKKNLEKVTRKLAQSQESQNKLKDAVSNYESASKIGYSKASKKMNSNDASRVAAPSVSQKEEAIRSNLVISEKENNKEDLAAGYSQMAEVNIENKNIPKAEENLNTAYKISKEEAPQQALAINQKLTNLYVENKNFDKAIEAKKSVLKEDFVKENSQKKVEQIQELAEIYIKKNDPKEAIVLFKNAYDIALQKGHTLEAQKSVQKLDSLYQDSENIDASVKLYRDFLGKLPDLVSKDRSLTDNKILEDTEQKIQQLEQEKKLKDELIRKKNLFNYSLIGALIVLIGLIFFIFRTLKKVQVKNKKIALQSLRREMNPHFIFNSLNSVNHFISTNNELEANQYLTKFSKLMRGVMENSTEDFIPFQQELDLLQNYLALEKTRFADKFDYEIEVDESLNTQSLKVPGMLIQPFLENAIWHGLRYRTEKGFLSLKFEKNKDSLNIFIEDNGIGIEESKKQKTEHQKSRKGRGMKNTLERIALLNDLYKQNIECRITDKKDSQGVFVEISYKLINS</sequence>
<organism evidence="6 7">
    <name type="scientific">Chryseobacterium formosense</name>
    <dbReference type="NCBI Taxonomy" id="236814"/>
    <lineage>
        <taxon>Bacteria</taxon>
        <taxon>Pseudomonadati</taxon>
        <taxon>Bacteroidota</taxon>
        <taxon>Flavobacteriia</taxon>
        <taxon>Flavobacteriales</taxon>
        <taxon>Weeksellaceae</taxon>
        <taxon>Chryseobacterium group</taxon>
        <taxon>Chryseobacterium</taxon>
    </lineage>
</organism>
<dbReference type="InterPro" id="IPR010559">
    <property type="entry name" value="Sig_transdc_His_kin_internal"/>
</dbReference>
<dbReference type="SUPFAM" id="SSF55874">
    <property type="entry name" value="ATPase domain of HSP90 chaperone/DNA topoisomerase II/histidine kinase"/>
    <property type="match status" value="1"/>
</dbReference>
<dbReference type="Pfam" id="PF13424">
    <property type="entry name" value="TPR_12"/>
    <property type="match status" value="1"/>
</dbReference>
<feature type="repeat" description="TPR" evidence="1">
    <location>
        <begin position="50"/>
        <end position="83"/>
    </location>
</feature>
<keyword evidence="2" id="KW-0175">Coiled coil</keyword>
<keyword evidence="6" id="KW-0418">Kinase</keyword>
<evidence type="ECO:0000256" key="2">
    <source>
        <dbReference type="SAM" id="Coils"/>
    </source>
</evidence>
<feature type="signal peptide" evidence="4">
    <location>
        <begin position="1"/>
        <end position="21"/>
    </location>
</feature>
<dbReference type="Gene3D" id="1.25.40.10">
    <property type="entry name" value="Tetratricopeptide repeat domain"/>
    <property type="match status" value="2"/>
</dbReference>
<evidence type="ECO:0000259" key="5">
    <source>
        <dbReference type="Pfam" id="PF06580"/>
    </source>
</evidence>
<dbReference type="InterPro" id="IPR019734">
    <property type="entry name" value="TPR_rpt"/>
</dbReference>
<dbReference type="PANTHER" id="PTHR34220">
    <property type="entry name" value="SENSOR HISTIDINE KINASE YPDA"/>
    <property type="match status" value="1"/>
</dbReference>
<reference evidence="6 7" key="1">
    <citation type="submission" date="2014-07" db="EMBL/GenBank/DDBJ databases">
        <title>Genome of Chryseobacterium formosense LMG 24722.</title>
        <authorList>
            <person name="Pipes S.E."/>
            <person name="Stropko S.J."/>
            <person name="Newman J.D."/>
        </authorList>
    </citation>
    <scope>NUCLEOTIDE SEQUENCE [LARGE SCALE GENOMIC DNA]</scope>
    <source>
        <strain evidence="6 7">LMG 24722</strain>
    </source>
</reference>
<dbReference type="PANTHER" id="PTHR34220:SF7">
    <property type="entry name" value="SENSOR HISTIDINE KINASE YPDA"/>
    <property type="match status" value="1"/>
</dbReference>
<keyword evidence="3" id="KW-0812">Transmembrane</keyword>
<evidence type="ECO:0000313" key="6">
    <source>
        <dbReference type="EMBL" id="KFF00289.1"/>
    </source>
</evidence>
<name>A0A085Z775_9FLAO</name>
<keyword evidence="3" id="KW-1133">Transmembrane helix</keyword>